<keyword evidence="1" id="KW-1133">Transmembrane helix</keyword>
<protein>
    <submittedName>
        <fullName evidence="2">Uncharacterized protein</fullName>
    </submittedName>
</protein>
<evidence type="ECO:0000256" key="1">
    <source>
        <dbReference type="SAM" id="Phobius"/>
    </source>
</evidence>
<reference evidence="2 3" key="1">
    <citation type="submission" date="2018-08" db="EMBL/GenBank/DDBJ databases">
        <title>A genome reference for cultivated species of the human gut microbiota.</title>
        <authorList>
            <person name="Zou Y."/>
            <person name="Xue W."/>
            <person name="Luo G."/>
        </authorList>
    </citation>
    <scope>NUCLEOTIDE SEQUENCE [LARGE SCALE GENOMIC DNA]</scope>
    <source>
        <strain evidence="2 3">AM42-1AC</strain>
    </source>
</reference>
<gene>
    <name evidence="2" type="ORF">DW914_06030</name>
</gene>
<dbReference type="RefSeq" id="WP_118580571.1">
    <property type="nucleotide sequence ID" value="NZ_CABJFX010000007.1"/>
</dbReference>
<evidence type="ECO:0000313" key="3">
    <source>
        <dbReference type="Proteomes" id="UP000283492"/>
    </source>
</evidence>
<dbReference type="EMBL" id="QSFX01000007">
    <property type="protein sequence ID" value="RHA90054.1"/>
    <property type="molecule type" value="Genomic_DNA"/>
</dbReference>
<feature type="transmembrane region" description="Helical" evidence="1">
    <location>
        <begin position="89"/>
        <end position="107"/>
    </location>
</feature>
<comment type="caution">
    <text evidence="2">The sequence shown here is derived from an EMBL/GenBank/DDBJ whole genome shotgun (WGS) entry which is preliminary data.</text>
</comment>
<keyword evidence="1" id="KW-0812">Transmembrane</keyword>
<sequence length="128" mass="14543">MDQDTALMVLCKVLEKASESSALSRIELTRQKVGEFINGDRNKFVQLEAEVKDVPSYIVYNNYIFSLLGFAVAALAFVESVFPADNMKAAVMLIVLAIELLIGWYMLTKEKLINKWKKYILAVIDEFK</sequence>
<dbReference type="Proteomes" id="UP000283492">
    <property type="component" value="Unassembled WGS sequence"/>
</dbReference>
<feature type="transmembrane region" description="Helical" evidence="1">
    <location>
        <begin position="63"/>
        <end position="82"/>
    </location>
</feature>
<proteinExistence type="predicted"/>
<organism evidence="2 3">
    <name type="scientific">Roseburia inulinivorans</name>
    <dbReference type="NCBI Taxonomy" id="360807"/>
    <lineage>
        <taxon>Bacteria</taxon>
        <taxon>Bacillati</taxon>
        <taxon>Bacillota</taxon>
        <taxon>Clostridia</taxon>
        <taxon>Lachnospirales</taxon>
        <taxon>Lachnospiraceae</taxon>
        <taxon>Roseburia</taxon>
    </lineage>
</organism>
<keyword evidence="1" id="KW-0472">Membrane</keyword>
<dbReference type="AlphaFoldDB" id="A0A3R6DSE2"/>
<accession>A0A3R6DSE2</accession>
<name>A0A3R6DSE2_9FIRM</name>
<evidence type="ECO:0000313" key="2">
    <source>
        <dbReference type="EMBL" id="RHA90054.1"/>
    </source>
</evidence>